<evidence type="ECO:0000259" key="11">
    <source>
        <dbReference type="Pfam" id="PF23598"/>
    </source>
</evidence>
<reference evidence="12" key="1">
    <citation type="submission" date="2020-02" db="EMBL/GenBank/DDBJ databases">
        <authorList>
            <person name="Scholz U."/>
            <person name="Mascher M."/>
            <person name="Fiebig A."/>
        </authorList>
    </citation>
    <scope>NUCLEOTIDE SEQUENCE</scope>
</reference>
<evidence type="ECO:0000259" key="8">
    <source>
        <dbReference type="Pfam" id="PF00931"/>
    </source>
</evidence>
<dbReference type="GO" id="GO:0009626">
    <property type="term" value="P:plant-type hypersensitive response"/>
    <property type="evidence" value="ECO:0007669"/>
    <property type="project" value="UniProtKB-ARBA"/>
</dbReference>
<dbReference type="OrthoDB" id="1050628at2759"/>
<dbReference type="Gene3D" id="3.40.50.300">
    <property type="entry name" value="P-loop containing nucleotide triphosphate hydrolases"/>
    <property type="match status" value="1"/>
</dbReference>
<evidence type="ECO:0000256" key="2">
    <source>
        <dbReference type="ARBA" id="ARBA00022614"/>
    </source>
</evidence>
<keyword evidence="2" id="KW-0433">Leucine-rich repeat</keyword>
<feature type="domain" description="Disease resistance R13L4/SHOC-2-like LRR" evidence="11">
    <location>
        <begin position="567"/>
        <end position="824"/>
    </location>
</feature>
<dbReference type="GO" id="GO:0042742">
    <property type="term" value="P:defense response to bacterium"/>
    <property type="evidence" value="ECO:0007669"/>
    <property type="project" value="UniProtKB-ARBA"/>
</dbReference>
<dbReference type="Gene3D" id="3.80.10.10">
    <property type="entry name" value="Ribonuclease Inhibitor"/>
    <property type="match status" value="1"/>
</dbReference>
<dbReference type="InterPro" id="IPR027417">
    <property type="entry name" value="P-loop_NTPase"/>
</dbReference>
<dbReference type="InterPro" id="IPR038005">
    <property type="entry name" value="RX-like_CC"/>
</dbReference>
<evidence type="ECO:0000256" key="4">
    <source>
        <dbReference type="ARBA" id="ARBA00022741"/>
    </source>
</evidence>
<dbReference type="SUPFAM" id="SSF52540">
    <property type="entry name" value="P-loop containing nucleoside triphosphate hydrolases"/>
    <property type="match status" value="1"/>
</dbReference>
<evidence type="ECO:0000256" key="7">
    <source>
        <dbReference type="SAM" id="Coils"/>
    </source>
</evidence>
<gene>
    <name evidence="12" type="ORF">SI8410_09013438</name>
</gene>
<feature type="coiled-coil region" evidence="7">
    <location>
        <begin position="19"/>
        <end position="53"/>
    </location>
</feature>
<evidence type="ECO:0000259" key="9">
    <source>
        <dbReference type="Pfam" id="PF18052"/>
    </source>
</evidence>
<sequence>MAAPLISLVSLFLEKLSNLKHEEATLSGLRSALEELEKKINEIRHFVPNAETQAISDEYTRLWLKELKDAVYDADDILDDCAIAGEMVSVQPETSSSTNEVRPHFFSPSSFTSQTGFQHKMEMRIKSISSRLEKISKKKAELHLTPTDDDFSTKGNSFQTSSLLHPEITGPSLESQLKKLRRLLVGDENEGKLIAITGMGGIGKTTLAKATYNDRFIEASFRMRIWICVSKYFNHIKILKEMIAQAGGDPRIADTKEQLAMILSSLVKGMKIFLVLDDVWIADVWEDLLRGPLRGAAVGTRVLITTRLGSMANQMGASHFHPAERLNGFEGFHLLYKMVFRNGEEEQWGNLQDVGVKIAERCKGVPLAIKTIGGVLRCKDKNIREWEDILEDPIWSTSVFPDEEESVMKPLYLSYMDLPSSIKQCFLYLSLFPEDFVFLRPSVVQYWVAEGFLRPEGTLTMEDVGTKHFDELTGRGLLQPQLSPIEGALCKMHDIVRSLCQYLAEGECLFGEMPRPKSRSGNLRRLSIADGDVAVDIHLLKREQRLRTLLICSNPYGGVVLKQDVIEALAYLRVLDVSETPIEELPHYITKLRHLRYLNVSTTPIGYLPDSIGDMKCLQFLILKNCKNISSLPDGITQLRNLRCLQMNEGPVIDQMPRGIGGLHQLRALNEFVVDKREGTLRELGPLSQLRLLVITKMERVSERTQARSALLENKTSMYFISFEWTFPPVDTATVAQIMNIPDIFDELCPSPSLKMLSIVGYLGLTLPRWMWRSSSSSISPIHNLTLIAMTNCMNFSQLPPLGLLPHLKLLWIRGCSQLVTIGTELANPSVSPHPSSSTSSSTANGGSTAILFPKLESFTLIEMWNLETWSWKTDNRTTMMVFPSLKVLYLEDCPKLRCIPDICWRRLDSVHIFSCPSILEVGSLTAPEILHVRDDSSEHLPPWLEHVGVDPTDEVSFLLLKVQLSLLRRMLQQREGGGNDPDDGWNVVKRFPRGYVVATDDETLFFSYNNDQSFFHTNVQVGREGIC</sequence>
<dbReference type="InterPro" id="IPR041118">
    <property type="entry name" value="Rx_N"/>
</dbReference>
<dbReference type="PANTHER" id="PTHR36766:SF70">
    <property type="entry name" value="DISEASE RESISTANCE PROTEIN RGA4"/>
    <property type="match status" value="1"/>
</dbReference>
<name>A0A7I8KYC9_SPIIN</name>
<keyword evidence="5" id="KW-0611">Plant defense</keyword>
<keyword evidence="3" id="KW-0677">Repeat</keyword>
<dbReference type="FunFam" id="1.10.10.10:FF:000322">
    <property type="entry name" value="Probable disease resistance protein At1g63360"/>
    <property type="match status" value="1"/>
</dbReference>
<feature type="domain" description="Disease resistance N-terminal" evidence="9">
    <location>
        <begin position="9"/>
        <end position="86"/>
    </location>
</feature>
<dbReference type="Proteomes" id="UP000663760">
    <property type="component" value="Chromosome 9"/>
</dbReference>
<keyword evidence="4" id="KW-0547">Nucleotide-binding</keyword>
<evidence type="ECO:0000256" key="5">
    <source>
        <dbReference type="ARBA" id="ARBA00022821"/>
    </source>
</evidence>
<proteinExistence type="inferred from homology"/>
<dbReference type="GO" id="GO:0005524">
    <property type="term" value="F:ATP binding"/>
    <property type="evidence" value="ECO:0007669"/>
    <property type="project" value="UniProtKB-KW"/>
</dbReference>
<dbReference type="Pfam" id="PF18052">
    <property type="entry name" value="Rx_N"/>
    <property type="match status" value="1"/>
</dbReference>
<evidence type="ECO:0000256" key="6">
    <source>
        <dbReference type="ARBA" id="ARBA00022840"/>
    </source>
</evidence>
<dbReference type="PANTHER" id="PTHR36766">
    <property type="entry name" value="PLANT BROAD-SPECTRUM MILDEW RESISTANCE PROTEIN RPW8"/>
    <property type="match status" value="1"/>
</dbReference>
<dbReference type="Gene3D" id="1.10.10.10">
    <property type="entry name" value="Winged helix-like DNA-binding domain superfamily/Winged helix DNA-binding domain"/>
    <property type="match status" value="1"/>
</dbReference>
<dbReference type="Pfam" id="PF00931">
    <property type="entry name" value="NB-ARC"/>
    <property type="match status" value="1"/>
</dbReference>
<evidence type="ECO:0000256" key="3">
    <source>
        <dbReference type="ARBA" id="ARBA00022737"/>
    </source>
</evidence>
<dbReference type="PRINTS" id="PR00364">
    <property type="entry name" value="DISEASERSIST"/>
</dbReference>
<dbReference type="AlphaFoldDB" id="A0A7I8KYC9"/>
<keyword evidence="6" id="KW-0067">ATP-binding</keyword>
<feature type="domain" description="NB-ARC" evidence="8">
    <location>
        <begin position="175"/>
        <end position="342"/>
    </location>
</feature>
<organism evidence="12 13">
    <name type="scientific">Spirodela intermedia</name>
    <name type="common">Intermediate duckweed</name>
    <dbReference type="NCBI Taxonomy" id="51605"/>
    <lineage>
        <taxon>Eukaryota</taxon>
        <taxon>Viridiplantae</taxon>
        <taxon>Streptophyta</taxon>
        <taxon>Embryophyta</taxon>
        <taxon>Tracheophyta</taxon>
        <taxon>Spermatophyta</taxon>
        <taxon>Magnoliopsida</taxon>
        <taxon>Liliopsida</taxon>
        <taxon>Araceae</taxon>
        <taxon>Lemnoideae</taxon>
        <taxon>Spirodela</taxon>
    </lineage>
</organism>
<evidence type="ECO:0000313" key="13">
    <source>
        <dbReference type="Proteomes" id="UP000663760"/>
    </source>
</evidence>
<dbReference type="InterPro" id="IPR058922">
    <property type="entry name" value="WHD_DRP"/>
</dbReference>
<accession>A0A7I8KYC9</accession>
<dbReference type="InterPro" id="IPR055414">
    <property type="entry name" value="LRR_R13L4/SHOC2-like"/>
</dbReference>
<dbReference type="InterPro" id="IPR032675">
    <property type="entry name" value="LRR_dom_sf"/>
</dbReference>
<dbReference type="GO" id="GO:0043531">
    <property type="term" value="F:ADP binding"/>
    <property type="evidence" value="ECO:0007669"/>
    <property type="project" value="InterPro"/>
</dbReference>
<dbReference type="EMBL" id="LR746272">
    <property type="protein sequence ID" value="CAA7402760.1"/>
    <property type="molecule type" value="Genomic_DNA"/>
</dbReference>
<keyword evidence="13" id="KW-1185">Reference proteome</keyword>
<keyword evidence="7" id="KW-0175">Coiled coil</keyword>
<feature type="domain" description="Disease resistance protein winged helix" evidence="10">
    <location>
        <begin position="431"/>
        <end position="499"/>
    </location>
</feature>
<evidence type="ECO:0000259" key="10">
    <source>
        <dbReference type="Pfam" id="PF23559"/>
    </source>
</evidence>
<evidence type="ECO:0000256" key="1">
    <source>
        <dbReference type="ARBA" id="ARBA00008894"/>
    </source>
</evidence>
<dbReference type="Pfam" id="PF23598">
    <property type="entry name" value="LRR_14"/>
    <property type="match status" value="1"/>
</dbReference>
<dbReference type="SUPFAM" id="SSF52058">
    <property type="entry name" value="L domain-like"/>
    <property type="match status" value="1"/>
</dbReference>
<dbReference type="InterPro" id="IPR036388">
    <property type="entry name" value="WH-like_DNA-bd_sf"/>
</dbReference>
<evidence type="ECO:0000313" key="12">
    <source>
        <dbReference type="EMBL" id="CAA7402760.1"/>
    </source>
</evidence>
<protein>
    <submittedName>
        <fullName evidence="12">Uncharacterized protein</fullName>
    </submittedName>
</protein>
<dbReference type="GO" id="GO:0002758">
    <property type="term" value="P:innate immune response-activating signaling pathway"/>
    <property type="evidence" value="ECO:0007669"/>
    <property type="project" value="UniProtKB-ARBA"/>
</dbReference>
<comment type="similarity">
    <text evidence="1">Belongs to the disease resistance NB-LRR family.</text>
</comment>
<dbReference type="Pfam" id="PF23559">
    <property type="entry name" value="WHD_DRP"/>
    <property type="match status" value="1"/>
</dbReference>
<dbReference type="CDD" id="cd14798">
    <property type="entry name" value="RX-CC_like"/>
    <property type="match status" value="1"/>
</dbReference>
<dbReference type="InterPro" id="IPR002182">
    <property type="entry name" value="NB-ARC"/>
</dbReference>
<dbReference type="Gene3D" id="1.20.5.4130">
    <property type="match status" value="1"/>
</dbReference>
<dbReference type="InterPro" id="IPR042197">
    <property type="entry name" value="Apaf_helical"/>
</dbReference>
<dbReference type="Gene3D" id="1.10.8.430">
    <property type="entry name" value="Helical domain of apoptotic protease-activating factors"/>
    <property type="match status" value="1"/>
</dbReference>